<name>A0A086Y491_9RHOB</name>
<dbReference type="NCBIfam" id="TIGR01300">
    <property type="entry name" value="CPA3_mnhG_phaG"/>
    <property type="match status" value="1"/>
</dbReference>
<sequence>MSGADLPLWAAVLIAALVVIGSTLTLIGALGLLSLRSFYDRLHAPALGASWGTGAVILASMALFSLQGGTLQLHEIIIGVFVMVTTPVATMILGRAALTRDVADGLIAAPGSEPGSETGGDQSPPA</sequence>
<evidence type="ECO:0000313" key="2">
    <source>
        <dbReference type="EMBL" id="KFI29091.1"/>
    </source>
</evidence>
<proteinExistence type="predicted"/>
<feature type="transmembrane region" description="Helical" evidence="1">
    <location>
        <begin position="45"/>
        <end position="64"/>
    </location>
</feature>
<dbReference type="GO" id="GO:0015385">
    <property type="term" value="F:sodium:proton antiporter activity"/>
    <property type="evidence" value="ECO:0007669"/>
    <property type="project" value="TreeGrafter"/>
</dbReference>
<keyword evidence="3" id="KW-1185">Reference proteome</keyword>
<keyword evidence="1" id="KW-1133">Transmembrane helix</keyword>
<dbReference type="PANTHER" id="PTHR34703">
    <property type="entry name" value="ANTIPORTER SUBUNIT MNHG2-RELATED"/>
    <property type="match status" value="1"/>
</dbReference>
<keyword evidence="1" id="KW-0812">Transmembrane</keyword>
<comment type="caution">
    <text evidence="2">The sequence shown here is derived from an EMBL/GenBank/DDBJ whole genome shotgun (WGS) entry which is preliminary data.</text>
</comment>
<dbReference type="Pfam" id="PF03334">
    <property type="entry name" value="PhaG_MnhG_YufB"/>
    <property type="match status" value="1"/>
</dbReference>
<dbReference type="Proteomes" id="UP000028824">
    <property type="component" value="Unassembled WGS sequence"/>
</dbReference>
<gene>
    <name evidence="2" type="ORF">CG50_12955</name>
</gene>
<accession>A0A086Y491</accession>
<dbReference type="EMBL" id="JFZB01000005">
    <property type="protein sequence ID" value="KFI29091.1"/>
    <property type="molecule type" value="Genomic_DNA"/>
</dbReference>
<feature type="transmembrane region" description="Helical" evidence="1">
    <location>
        <begin position="76"/>
        <end position="98"/>
    </location>
</feature>
<evidence type="ECO:0000313" key="3">
    <source>
        <dbReference type="Proteomes" id="UP000028824"/>
    </source>
</evidence>
<dbReference type="RefSeq" id="WP_036635703.1">
    <property type="nucleotide sequence ID" value="NZ_JFZB01000005.1"/>
</dbReference>
<dbReference type="eggNOG" id="COG1320">
    <property type="taxonomic scope" value="Bacteria"/>
</dbReference>
<dbReference type="OrthoDB" id="4427992at2"/>
<protein>
    <recommendedName>
        <fullName evidence="4">Cation:proton antiporter</fullName>
    </recommendedName>
</protein>
<organism evidence="2 3">
    <name type="scientific">Paenirhodobacter enshiensis</name>
    <dbReference type="NCBI Taxonomy" id="1105367"/>
    <lineage>
        <taxon>Bacteria</taxon>
        <taxon>Pseudomonadati</taxon>
        <taxon>Pseudomonadota</taxon>
        <taxon>Alphaproteobacteria</taxon>
        <taxon>Rhodobacterales</taxon>
        <taxon>Rhodobacter group</taxon>
        <taxon>Paenirhodobacter</taxon>
    </lineage>
</organism>
<reference evidence="2 3" key="1">
    <citation type="submission" date="2014-03" db="EMBL/GenBank/DDBJ databases">
        <title>Genome of Paenirhodobacter enshiensis DW2-9.</title>
        <authorList>
            <person name="Wang D."/>
            <person name="Wang G."/>
        </authorList>
    </citation>
    <scope>NUCLEOTIDE SEQUENCE [LARGE SCALE GENOMIC DNA]</scope>
    <source>
        <strain evidence="2 3">DW2-9</strain>
    </source>
</reference>
<dbReference type="InterPro" id="IPR005133">
    <property type="entry name" value="PhaG_MnhG_YufB"/>
</dbReference>
<evidence type="ECO:0000256" key="1">
    <source>
        <dbReference type="SAM" id="Phobius"/>
    </source>
</evidence>
<dbReference type="AlphaFoldDB" id="A0A086Y491"/>
<dbReference type="PANTHER" id="PTHR34703:SF1">
    <property type="entry name" value="ANTIPORTER SUBUNIT MNHG2-RELATED"/>
    <property type="match status" value="1"/>
</dbReference>
<feature type="transmembrane region" description="Helical" evidence="1">
    <location>
        <begin position="6"/>
        <end position="33"/>
    </location>
</feature>
<evidence type="ECO:0008006" key="4">
    <source>
        <dbReference type="Google" id="ProtNLM"/>
    </source>
</evidence>
<dbReference type="STRING" id="1105367.CG50_12955"/>
<keyword evidence="1" id="KW-0472">Membrane</keyword>